<dbReference type="InterPro" id="IPR035994">
    <property type="entry name" value="Nucleoside_phosphorylase_sf"/>
</dbReference>
<dbReference type="RefSeq" id="XP_011296216.2">
    <property type="nucleotide sequence ID" value="XM_011297914.3"/>
</dbReference>
<organism evidence="4 5">
    <name type="scientific">Musca domestica</name>
    <name type="common">House fly</name>
    <dbReference type="NCBI Taxonomy" id="7370"/>
    <lineage>
        <taxon>Eukaryota</taxon>
        <taxon>Metazoa</taxon>
        <taxon>Ecdysozoa</taxon>
        <taxon>Arthropoda</taxon>
        <taxon>Hexapoda</taxon>
        <taxon>Insecta</taxon>
        <taxon>Pterygota</taxon>
        <taxon>Neoptera</taxon>
        <taxon>Endopterygota</taxon>
        <taxon>Diptera</taxon>
        <taxon>Brachycera</taxon>
        <taxon>Muscomorpha</taxon>
        <taxon>Muscoidea</taxon>
        <taxon>Muscidae</taxon>
        <taxon>Musca</taxon>
    </lineage>
</organism>
<dbReference type="Proteomes" id="UP001652621">
    <property type="component" value="Unplaced"/>
</dbReference>
<evidence type="ECO:0000259" key="3">
    <source>
        <dbReference type="Pfam" id="PF01048"/>
    </source>
</evidence>
<feature type="binding site" evidence="2">
    <location>
        <begin position="177"/>
        <end position="180"/>
    </location>
    <ligand>
        <name>phosphate</name>
        <dbReference type="ChEBI" id="CHEBI:43474"/>
    </ligand>
</feature>
<dbReference type="VEuPathDB" id="VectorBase:MDOMA2_012517"/>
<keyword evidence="4" id="KW-1185">Reference proteome</keyword>
<reference evidence="5" key="1">
    <citation type="submission" date="2025-08" db="UniProtKB">
        <authorList>
            <consortium name="RefSeq"/>
        </authorList>
    </citation>
    <scope>IDENTIFICATION</scope>
    <source>
        <strain evidence="5">Aabys</strain>
        <tissue evidence="5">Whole body</tissue>
    </source>
</reference>
<feature type="binding site" evidence="2">
    <location>
        <position position="133"/>
    </location>
    <ligand>
        <name>phosphate</name>
        <dbReference type="ChEBI" id="CHEBI:43474"/>
    </ligand>
</feature>
<dbReference type="OrthoDB" id="204058at2759"/>
<accession>A0A9J7ICC7</accession>
<dbReference type="STRING" id="7370.A0A1I8NEK5"/>
<proteinExistence type="inferred from homology"/>
<evidence type="ECO:0000313" key="5">
    <source>
        <dbReference type="RefSeq" id="XP_011296216.2"/>
    </source>
</evidence>
<evidence type="ECO:0000313" key="4">
    <source>
        <dbReference type="Proteomes" id="UP001652621"/>
    </source>
</evidence>
<sequence>MLRCLKFGPNRILLSRVIVRTSQPDRQMSTSMISIAKILARKIQQDCKIMANRYPNLKNPHLKTMKSDFLYHINVNVADTDNPTEIREKFGDVKVVCMGGTKNRMLALAEHVRTLLGLDDKQELVDIAEAGNRYAIYKVGPVLCCSHGVGMSTMSVVLHELLKLVHYAQCDDPVFIRLGTSGGVGVAPGTVVVTKEAYNGYLRNEHEIAILGKKVLRPAIFDEQVAKDLMTCSSYQRDYEIVWGNTMAAECFYEGQGRLDGASCDYTEADKMAFLQRAFEKGIRNIEMEATMFSALTRHVGVKAADVCVTLLNRLNGDQVLLTKEQKEDFEHRPFTIVGEYIKKAVMPSK</sequence>
<comment type="similarity">
    <text evidence="1">Belongs to the PNP/UDP phosphorylase family.</text>
</comment>
<evidence type="ECO:0000256" key="1">
    <source>
        <dbReference type="ARBA" id="ARBA00010456"/>
    </source>
</evidence>
<dbReference type="SUPFAM" id="SSF53167">
    <property type="entry name" value="Purine and uridine phosphorylases"/>
    <property type="match status" value="1"/>
</dbReference>
<dbReference type="VEuPathDB" id="VectorBase:MDOA014392"/>
<dbReference type="CDD" id="cd17763">
    <property type="entry name" value="UP_hUPP-like"/>
    <property type="match status" value="1"/>
</dbReference>
<dbReference type="GeneID" id="101896500"/>
<dbReference type="Pfam" id="PF01048">
    <property type="entry name" value="PNP_UDP_1"/>
    <property type="match status" value="1"/>
</dbReference>
<dbReference type="InterPro" id="IPR010059">
    <property type="entry name" value="Uridine_phosphorylase_euk"/>
</dbReference>
<feature type="binding site" evidence="2">
    <location>
        <position position="258"/>
    </location>
    <ligand>
        <name>substrate</name>
    </ligand>
</feature>
<evidence type="ECO:0000256" key="2">
    <source>
        <dbReference type="PIRSR" id="PIRSR610059-50"/>
    </source>
</evidence>
<name>A0A9J7ICC7_MUSDO</name>
<dbReference type="InterPro" id="IPR000845">
    <property type="entry name" value="Nucleoside_phosphorylase_d"/>
</dbReference>
<dbReference type="PANTHER" id="PTHR43691">
    <property type="entry name" value="URIDINE PHOSPHORYLASE"/>
    <property type="match status" value="1"/>
</dbReference>
<dbReference type="eggNOG" id="KOG3728">
    <property type="taxonomic scope" value="Eukaryota"/>
</dbReference>
<gene>
    <name evidence="5" type="primary">LOC101896500</name>
</gene>
<dbReference type="NCBIfam" id="TIGR01719">
    <property type="entry name" value="euk_UDPppase"/>
    <property type="match status" value="1"/>
</dbReference>
<dbReference type="Gene3D" id="3.40.50.1580">
    <property type="entry name" value="Nucleoside phosphorylase domain"/>
    <property type="match status" value="1"/>
</dbReference>
<feature type="domain" description="Nucleoside phosphorylase" evidence="3">
    <location>
        <begin position="94"/>
        <end position="328"/>
    </location>
</feature>
<feature type="binding site" evidence="2">
    <location>
        <position position="256"/>
    </location>
    <ligand>
        <name>substrate</name>
    </ligand>
</feature>
<dbReference type="PANTHER" id="PTHR43691:SF11">
    <property type="entry name" value="FI09636P-RELATED"/>
    <property type="match status" value="1"/>
</dbReference>
<protein>
    <submittedName>
        <fullName evidence="5">Uridine phosphorylase 1 isoform X1</fullName>
    </submittedName>
</protein>